<feature type="region of interest" description="Disordered" evidence="1">
    <location>
        <begin position="319"/>
        <end position="348"/>
    </location>
</feature>
<name>A0A7S1ZPA8_TRICV</name>
<sequence>MSARASNSSGSSTETDELAKEALFLFKTATAGTLPKSVATSRLRESYAKYNQLRAMLASKREMDALVSVYKNLGSVAFSLGKREMSFGSKQDPKVSLYWLWQAIVNFGEAYEGCKKEDLQCKDYLWATNCLRKTELVYWAIFQFLVDSSDDWRVRDGQIQKLTRACLSERRLCLSQQYVLACLHLKRGRLLLNAATTAYNKSVETRRSRATGEDKESVKFPLCREANSCLSEMESSAVMVEQSLKRIDEIELKETIKSEFEEQKAEMQSLRLKVESTRLCNQALKLQETAVQGSDELNLDLIWDAADLFLMSMKISRGEGSHRENDTATKDALKSNGEEKRRKNSTAQNMECEAIAAARLGVLYESVLKNDFLAEPFLMHAIQLAHVIGDIEHRNMGLNDWFICATKSLQAVRAAHDTPDCEYTPREEFKAFAESIDAEIKESESKTTQARKLLNYLSSQHPAKNAAHRDEMKQKIETLDASKFITYKKALMVAAKCYHTDKNGAYGRDWVWLCGKIMRHVNDLFTFFKGVA</sequence>
<proteinExistence type="predicted"/>
<accession>A0A7S1ZPA8</accession>
<reference evidence="2" key="1">
    <citation type="submission" date="2021-01" db="EMBL/GenBank/DDBJ databases">
        <authorList>
            <person name="Corre E."/>
            <person name="Pelletier E."/>
            <person name="Niang G."/>
            <person name="Scheremetjew M."/>
            <person name="Finn R."/>
            <person name="Kale V."/>
            <person name="Holt S."/>
            <person name="Cochrane G."/>
            <person name="Meng A."/>
            <person name="Brown T."/>
            <person name="Cohen L."/>
        </authorList>
    </citation>
    <scope>NUCLEOTIDE SEQUENCE</scope>
    <source>
        <strain evidence="2">Grunow 1884</strain>
    </source>
</reference>
<organism evidence="2">
    <name type="scientific">Trieres chinensis</name>
    <name type="common">Marine centric diatom</name>
    <name type="synonym">Odontella sinensis</name>
    <dbReference type="NCBI Taxonomy" id="1514140"/>
    <lineage>
        <taxon>Eukaryota</taxon>
        <taxon>Sar</taxon>
        <taxon>Stramenopiles</taxon>
        <taxon>Ochrophyta</taxon>
        <taxon>Bacillariophyta</taxon>
        <taxon>Mediophyceae</taxon>
        <taxon>Biddulphiophycidae</taxon>
        <taxon>Eupodiscales</taxon>
        <taxon>Parodontellaceae</taxon>
        <taxon>Trieres</taxon>
    </lineage>
</organism>
<evidence type="ECO:0000313" key="2">
    <source>
        <dbReference type="EMBL" id="CAD9344418.1"/>
    </source>
</evidence>
<evidence type="ECO:0000256" key="1">
    <source>
        <dbReference type="SAM" id="MobiDB-lite"/>
    </source>
</evidence>
<dbReference type="EMBL" id="HBGO01021877">
    <property type="protein sequence ID" value="CAD9344418.1"/>
    <property type="molecule type" value="Transcribed_RNA"/>
</dbReference>
<gene>
    <name evidence="2" type="ORF">OSIN01602_LOCUS12572</name>
</gene>
<protein>
    <submittedName>
        <fullName evidence="2">Uncharacterized protein</fullName>
    </submittedName>
</protein>
<dbReference type="AlphaFoldDB" id="A0A7S1ZPA8"/>
<feature type="compositionally biased region" description="Basic and acidic residues" evidence="1">
    <location>
        <begin position="319"/>
        <end position="341"/>
    </location>
</feature>